<keyword evidence="3" id="KW-0378">Hydrolase</keyword>
<keyword evidence="2" id="KW-0540">Nuclease</keyword>
<proteinExistence type="inferred from homology"/>
<dbReference type="PANTHER" id="PTHR33397">
    <property type="entry name" value="UPF0331 PROTEIN YUTE"/>
    <property type="match status" value="1"/>
</dbReference>
<sequence>MVRPEILHKRLRKLDEYLTILRQMQRYSLQEFLSHPERYGSTERFLQLSIETLIDLGNHIIADLNLGSVDWYSDVPRRLHEAGYLDQATEQNWIRMIGFRNVLVHEYLDIDRKIVYQVLQENLGDLEKLKQFFLQFL</sequence>
<keyword evidence="1" id="KW-1277">Toxin-antitoxin system</keyword>
<evidence type="ECO:0000256" key="2">
    <source>
        <dbReference type="ARBA" id="ARBA00022722"/>
    </source>
</evidence>
<gene>
    <name evidence="5" type="ORF">ENQ20_02380</name>
</gene>
<evidence type="ECO:0000256" key="1">
    <source>
        <dbReference type="ARBA" id="ARBA00022649"/>
    </source>
</evidence>
<dbReference type="EMBL" id="DSMG01000035">
    <property type="protein sequence ID" value="HDX30321.1"/>
    <property type="molecule type" value="Genomic_DNA"/>
</dbReference>
<comment type="caution">
    <text evidence="5">The sequence shown here is derived from an EMBL/GenBank/DDBJ whole genome shotgun (WGS) entry which is preliminary data.</text>
</comment>
<comment type="similarity">
    <text evidence="4">Belongs to the HepT RNase toxin family.</text>
</comment>
<organism evidence="5">
    <name type="scientific">Caldilinea aerophila</name>
    <dbReference type="NCBI Taxonomy" id="133453"/>
    <lineage>
        <taxon>Bacteria</taxon>
        <taxon>Bacillati</taxon>
        <taxon>Chloroflexota</taxon>
        <taxon>Caldilineae</taxon>
        <taxon>Caldilineales</taxon>
        <taxon>Caldilineaceae</taxon>
        <taxon>Caldilinea</taxon>
    </lineage>
</organism>
<dbReference type="SUPFAM" id="SSF81593">
    <property type="entry name" value="Nucleotidyltransferase substrate binding subunit/domain"/>
    <property type="match status" value="1"/>
</dbReference>
<accession>A0A7C1JFT1</accession>
<dbReference type="GO" id="GO:0110001">
    <property type="term" value="C:toxin-antitoxin complex"/>
    <property type="evidence" value="ECO:0007669"/>
    <property type="project" value="InterPro"/>
</dbReference>
<dbReference type="InterPro" id="IPR052379">
    <property type="entry name" value="Type_VII_TA_RNase"/>
</dbReference>
<dbReference type="InterPro" id="IPR008201">
    <property type="entry name" value="HepT-like"/>
</dbReference>
<evidence type="ECO:0000256" key="4">
    <source>
        <dbReference type="ARBA" id="ARBA00024207"/>
    </source>
</evidence>
<dbReference type="Gene3D" id="1.20.120.580">
    <property type="entry name" value="bsu32300-like"/>
    <property type="match status" value="1"/>
</dbReference>
<protein>
    <submittedName>
        <fullName evidence="5">DUF86 domain-containing protein</fullName>
    </submittedName>
</protein>
<name>A0A7C1JFT1_9CHLR</name>
<dbReference type="PANTHER" id="PTHR33397:SF5">
    <property type="entry name" value="RNASE YUTE-RELATED"/>
    <property type="match status" value="1"/>
</dbReference>
<evidence type="ECO:0000313" key="5">
    <source>
        <dbReference type="EMBL" id="HDX30321.1"/>
    </source>
</evidence>
<dbReference type="NCBIfam" id="NF047751">
    <property type="entry name" value="HepT_toxin"/>
    <property type="match status" value="1"/>
</dbReference>
<dbReference type="GO" id="GO:0004540">
    <property type="term" value="F:RNA nuclease activity"/>
    <property type="evidence" value="ECO:0007669"/>
    <property type="project" value="InterPro"/>
</dbReference>
<dbReference type="GO" id="GO:0016787">
    <property type="term" value="F:hydrolase activity"/>
    <property type="evidence" value="ECO:0007669"/>
    <property type="project" value="UniProtKB-KW"/>
</dbReference>
<dbReference type="Pfam" id="PF01934">
    <property type="entry name" value="HepT-like"/>
    <property type="match status" value="1"/>
</dbReference>
<evidence type="ECO:0000256" key="3">
    <source>
        <dbReference type="ARBA" id="ARBA00022801"/>
    </source>
</evidence>
<dbReference type="AlphaFoldDB" id="A0A7C1JFT1"/>
<dbReference type="InterPro" id="IPR037038">
    <property type="entry name" value="HepT-like_sf"/>
</dbReference>
<reference evidence="5" key="1">
    <citation type="journal article" date="2020" name="mSystems">
        <title>Genome- and Community-Level Interaction Insights into Carbon Utilization and Element Cycling Functions of Hydrothermarchaeota in Hydrothermal Sediment.</title>
        <authorList>
            <person name="Zhou Z."/>
            <person name="Liu Y."/>
            <person name="Xu W."/>
            <person name="Pan J."/>
            <person name="Luo Z.H."/>
            <person name="Li M."/>
        </authorList>
    </citation>
    <scope>NUCLEOTIDE SEQUENCE [LARGE SCALE GENOMIC DNA]</scope>
    <source>
        <strain evidence="5">SpSt-289</strain>
    </source>
</reference>